<evidence type="ECO:0000313" key="2">
    <source>
        <dbReference type="Proteomes" id="UP000066624"/>
    </source>
</evidence>
<dbReference type="CDD" id="cd07818">
    <property type="entry name" value="SRPBCC_1"/>
    <property type="match status" value="1"/>
</dbReference>
<dbReference type="RefSeq" id="WP_049725420.1">
    <property type="nucleotide sequence ID" value="NZ_CP012154.1"/>
</dbReference>
<sequence length="198" mass="21802">MARRLLSILLALVIVIILVGFFLPREVTVQRTRLIDAPPERVHAVLEDLRYFSQWSPWYARTPDAGYRLEGPSSGPGATLSWQDERGSGAGRLWIVASQAPESIDLKLELGDTEADNFFRIGPADGGSSVTWGMRMRFGTFDLTGRYIGLMLPNLVGNDYREGLDRLADYLDAFPGSMPPVPEGIEASDFPSRPDGGS</sequence>
<dbReference type="STRING" id="1579979.WM2015_1436"/>
<dbReference type="InterPro" id="IPR019587">
    <property type="entry name" value="Polyketide_cyclase/dehydratase"/>
</dbReference>
<dbReference type="AlphaFoldDB" id="A0A0K0XVU8"/>
<gene>
    <name evidence="1" type="ORF">WM2015_1436</name>
</gene>
<dbReference type="Proteomes" id="UP000066624">
    <property type="component" value="Chromosome"/>
</dbReference>
<dbReference type="SUPFAM" id="SSF55961">
    <property type="entry name" value="Bet v1-like"/>
    <property type="match status" value="1"/>
</dbReference>
<keyword evidence="2" id="KW-1185">Reference proteome</keyword>
<protein>
    <submittedName>
        <fullName evidence="1">Uncharacterized protein</fullName>
    </submittedName>
</protein>
<reference evidence="1 2" key="1">
    <citation type="submission" date="2015-07" db="EMBL/GenBank/DDBJ databases">
        <authorList>
            <person name="Noorani M."/>
        </authorList>
    </citation>
    <scope>NUCLEOTIDE SEQUENCE [LARGE SCALE GENOMIC DNA]</scope>
    <source>
        <strain evidence="1 2">KCTC 42284</strain>
    </source>
</reference>
<accession>A0A0K0XVU8</accession>
<dbReference type="KEGG" id="wma:WM2015_1436"/>
<evidence type="ECO:0000313" key="1">
    <source>
        <dbReference type="EMBL" id="AKS41808.1"/>
    </source>
</evidence>
<proteinExistence type="predicted"/>
<dbReference type="InterPro" id="IPR023393">
    <property type="entry name" value="START-like_dom_sf"/>
</dbReference>
<dbReference type="OrthoDB" id="9807923at2"/>
<dbReference type="Gene3D" id="3.30.530.20">
    <property type="match status" value="1"/>
</dbReference>
<dbReference type="EMBL" id="CP012154">
    <property type="protein sequence ID" value="AKS41808.1"/>
    <property type="molecule type" value="Genomic_DNA"/>
</dbReference>
<organism evidence="1 2">
    <name type="scientific">Wenzhouxiangella marina</name>
    <dbReference type="NCBI Taxonomy" id="1579979"/>
    <lineage>
        <taxon>Bacteria</taxon>
        <taxon>Pseudomonadati</taxon>
        <taxon>Pseudomonadota</taxon>
        <taxon>Gammaproteobacteria</taxon>
        <taxon>Chromatiales</taxon>
        <taxon>Wenzhouxiangellaceae</taxon>
        <taxon>Wenzhouxiangella</taxon>
    </lineage>
</organism>
<name>A0A0K0XVU8_9GAMM</name>
<dbReference type="Pfam" id="PF10604">
    <property type="entry name" value="Polyketide_cyc2"/>
    <property type="match status" value="1"/>
</dbReference>